<evidence type="ECO:0000313" key="1">
    <source>
        <dbReference type="EMBL" id="MER5174122.1"/>
    </source>
</evidence>
<evidence type="ECO:0000313" key="2">
    <source>
        <dbReference type="Proteomes" id="UP001438953"/>
    </source>
</evidence>
<evidence type="ECO:0008006" key="3">
    <source>
        <dbReference type="Google" id="ProtNLM"/>
    </source>
</evidence>
<accession>A0ABV1SMH6</accession>
<protein>
    <recommendedName>
        <fullName evidence="3">Nitronate monooxygenase domain-containing protein</fullName>
    </recommendedName>
</protein>
<sequence>MHYRSWLTQELSLTYPILMGGMMGLGRAELVAADLPNCWSS</sequence>
<comment type="caution">
    <text evidence="1">The sequence shown here is derived from an EMBL/GenBank/DDBJ whole genome shotgun (WGS) entry which is preliminary data.</text>
</comment>
<gene>
    <name evidence="1" type="ORF">VSX56_20555</name>
</gene>
<dbReference type="EMBL" id="JAYWLC010000071">
    <property type="protein sequence ID" value="MER5174122.1"/>
    <property type="molecule type" value="Genomic_DNA"/>
</dbReference>
<reference evidence="1 2" key="1">
    <citation type="submission" date="2024-06" db="EMBL/GenBank/DDBJ databases">
        <title>Thioclava kandeliae sp. nov. from a rhizosphere soil sample of Kandelia candel in a mangrove.</title>
        <authorList>
            <person name="Mu T."/>
        </authorList>
    </citation>
    <scope>NUCLEOTIDE SEQUENCE [LARGE SCALE GENOMIC DNA]</scope>
    <source>
        <strain evidence="1 2">CPCC 100088</strain>
    </source>
</reference>
<name>A0ABV1SMH6_9RHOB</name>
<dbReference type="RefSeq" id="WP_339114701.1">
    <property type="nucleotide sequence ID" value="NZ_JAYWLC010000071.1"/>
</dbReference>
<keyword evidence="2" id="KW-1185">Reference proteome</keyword>
<proteinExistence type="predicted"/>
<organism evidence="1 2">
    <name type="scientific">Thioclava kandeliae</name>
    <dbReference type="NCBI Taxonomy" id="3070818"/>
    <lineage>
        <taxon>Bacteria</taxon>
        <taxon>Pseudomonadati</taxon>
        <taxon>Pseudomonadota</taxon>
        <taxon>Alphaproteobacteria</taxon>
        <taxon>Rhodobacterales</taxon>
        <taxon>Paracoccaceae</taxon>
        <taxon>Thioclava</taxon>
    </lineage>
</organism>
<dbReference type="Proteomes" id="UP001438953">
    <property type="component" value="Unassembled WGS sequence"/>
</dbReference>